<evidence type="ECO:0000313" key="2">
    <source>
        <dbReference type="Proteomes" id="UP000007814"/>
    </source>
</evidence>
<organism evidence="1 2">
    <name type="scientific">Actinomyces naeslundii (strain ATCC 12104 / DSM 43013 / CCUG 2238 / JCM 8349 / NCTC 10301 / Howell 279)</name>
    <dbReference type="NCBI Taxonomy" id="1115803"/>
    <lineage>
        <taxon>Bacteria</taxon>
        <taxon>Bacillati</taxon>
        <taxon>Actinomycetota</taxon>
        <taxon>Actinomycetes</taxon>
        <taxon>Actinomycetales</taxon>
        <taxon>Actinomycetaceae</taxon>
        <taxon>Actinomyces</taxon>
    </lineage>
</organism>
<proteinExistence type="predicted"/>
<dbReference type="AlphaFoldDB" id="J3ACN7"/>
<protein>
    <submittedName>
        <fullName evidence="1">Uncharacterized protein</fullName>
    </submittedName>
</protein>
<dbReference type="EMBL" id="ALJK01000047">
    <property type="protein sequence ID" value="EJN85673.1"/>
    <property type="molecule type" value="Genomic_DNA"/>
</dbReference>
<comment type="caution">
    <text evidence="1">The sequence shown here is derived from an EMBL/GenBank/DDBJ whole genome shotgun (WGS) entry which is preliminary data.</text>
</comment>
<dbReference type="Proteomes" id="UP000007814">
    <property type="component" value="Unassembled WGS sequence"/>
</dbReference>
<reference evidence="1 2" key="1">
    <citation type="submission" date="2012-07" db="EMBL/GenBank/DDBJ databases">
        <authorList>
            <person name="Durkin A.S."/>
            <person name="McCorrison J."/>
            <person name="Torralba M."/>
            <person name="Gillis M."/>
            <person name="Methe B."/>
            <person name="Sutton G."/>
            <person name="Nelson K.E."/>
        </authorList>
    </citation>
    <scope>NUCLEOTIDE SEQUENCE [LARGE SCALE GENOMIC DNA]</scope>
    <source>
        <strain evidence="2">ATCC 12104 / DSM 43013 / CCUG 2238 / JCM 8349 / NCTC 10301 / Howell 279</strain>
    </source>
</reference>
<gene>
    <name evidence="1" type="ORF">HMPREF1129_2771</name>
</gene>
<accession>J3ACN7</accession>
<sequence>MTVKSRSIVAALAGGAKAPARIMPMAPAESTPLSEVFIVQSPSSVC</sequence>
<name>J3ACN7_ACTNH</name>
<evidence type="ECO:0000313" key="1">
    <source>
        <dbReference type="EMBL" id="EJN85673.1"/>
    </source>
</evidence>